<dbReference type="GO" id="GO:0003677">
    <property type="term" value="F:DNA binding"/>
    <property type="evidence" value="ECO:0007669"/>
    <property type="project" value="UniProtKB-UniRule"/>
</dbReference>
<keyword evidence="5" id="KW-1185">Reference proteome</keyword>
<evidence type="ECO:0000313" key="4">
    <source>
        <dbReference type="EMBL" id="KAK1744267.1"/>
    </source>
</evidence>
<evidence type="ECO:0000259" key="3">
    <source>
        <dbReference type="PROSITE" id="PS50118"/>
    </source>
</evidence>
<evidence type="ECO:0000256" key="1">
    <source>
        <dbReference type="PROSITE-ProRule" id="PRU00267"/>
    </source>
</evidence>
<reference evidence="4" key="1">
    <citation type="submission" date="2023-06" db="EMBL/GenBank/DDBJ databases">
        <title>Survivors Of The Sea: Transcriptome response of Skeletonema marinoi to long-term dormancy.</title>
        <authorList>
            <person name="Pinder M.I.M."/>
            <person name="Kourtchenko O."/>
            <person name="Robertson E.K."/>
            <person name="Larsson T."/>
            <person name="Maumus F."/>
            <person name="Osuna-Cruz C.M."/>
            <person name="Vancaester E."/>
            <person name="Stenow R."/>
            <person name="Vandepoele K."/>
            <person name="Ploug H."/>
            <person name="Bruchert V."/>
            <person name="Godhe A."/>
            <person name="Topel M."/>
        </authorList>
    </citation>
    <scope>NUCLEOTIDE SEQUENCE</scope>
    <source>
        <strain evidence="4">R05AC</strain>
    </source>
</reference>
<dbReference type="Proteomes" id="UP001224775">
    <property type="component" value="Unassembled WGS sequence"/>
</dbReference>
<keyword evidence="1" id="KW-0238">DNA-binding</keyword>
<evidence type="ECO:0000256" key="2">
    <source>
        <dbReference type="SAM" id="MobiDB-lite"/>
    </source>
</evidence>
<name>A0AAD9DEI5_9STRA</name>
<accession>A0AAD9DEI5</accession>
<dbReference type="Gene3D" id="1.10.30.10">
    <property type="entry name" value="High mobility group box domain"/>
    <property type="match status" value="1"/>
</dbReference>
<keyword evidence="1" id="KW-0539">Nucleus</keyword>
<proteinExistence type="predicted"/>
<dbReference type="GO" id="GO:0005634">
    <property type="term" value="C:nucleus"/>
    <property type="evidence" value="ECO:0007669"/>
    <property type="project" value="UniProtKB-UniRule"/>
</dbReference>
<dbReference type="InterPro" id="IPR009071">
    <property type="entry name" value="HMG_box_dom"/>
</dbReference>
<comment type="caution">
    <text evidence="4">The sequence shown here is derived from an EMBL/GenBank/DDBJ whole genome shotgun (WGS) entry which is preliminary data.</text>
</comment>
<dbReference type="EMBL" id="JATAAI010000007">
    <property type="protein sequence ID" value="KAK1744267.1"/>
    <property type="molecule type" value="Genomic_DNA"/>
</dbReference>
<sequence>MLSTMKPSGAAVLPYAGSLSHPAASQSPAPPSSIPAVVVSPDRKTETPTNLGSTRPLSSTPFGGTGSRKNSKKPKRPLTAYHIYFQIEREFIIQTLAGEDADKSIHEGKIFFHDVPERYINTKLSPDWYFGPGKRAKRKHRKQHGKIGFLELSRLITSRWAKLEETDPDIKQFVSRIAKQETDEYKRELKEYKENLTKNMIVPAVISKSSSSMKQQSAPQLHRQVTVMMPQHQMMEYQQTTSPRSSSFPYGASQPGEDISFMKKPVQLHQEVNQPQNEVEYSYQQRTPMWGKSQPKDDFDYCISLIDSNTKALPKQQPCRPASPAFLDPLMFLDHKSDEACTYNEPAAKKQPVDDSHTLNFVDICDDDILSMWNATNCE</sequence>
<gene>
    <name evidence="4" type="ORF">QTG54_004800</name>
</gene>
<organism evidence="4 5">
    <name type="scientific">Skeletonema marinoi</name>
    <dbReference type="NCBI Taxonomy" id="267567"/>
    <lineage>
        <taxon>Eukaryota</taxon>
        <taxon>Sar</taxon>
        <taxon>Stramenopiles</taxon>
        <taxon>Ochrophyta</taxon>
        <taxon>Bacillariophyta</taxon>
        <taxon>Coscinodiscophyceae</taxon>
        <taxon>Thalassiosirophycidae</taxon>
        <taxon>Thalassiosirales</taxon>
        <taxon>Skeletonemataceae</taxon>
        <taxon>Skeletonema</taxon>
        <taxon>Skeletonema marinoi-dohrnii complex</taxon>
    </lineage>
</organism>
<dbReference type="PROSITE" id="PS50118">
    <property type="entry name" value="HMG_BOX_2"/>
    <property type="match status" value="1"/>
</dbReference>
<feature type="DNA-binding region" description="HMG box" evidence="1">
    <location>
        <begin position="74"/>
        <end position="193"/>
    </location>
</feature>
<feature type="region of interest" description="Disordered" evidence="2">
    <location>
        <begin position="13"/>
        <end position="75"/>
    </location>
</feature>
<evidence type="ECO:0000313" key="5">
    <source>
        <dbReference type="Proteomes" id="UP001224775"/>
    </source>
</evidence>
<dbReference type="AlphaFoldDB" id="A0AAD9DEI5"/>
<protein>
    <recommendedName>
        <fullName evidence="3">HMG box domain-containing protein</fullName>
    </recommendedName>
</protein>
<dbReference type="InterPro" id="IPR036910">
    <property type="entry name" value="HMG_box_dom_sf"/>
</dbReference>
<feature type="domain" description="HMG box" evidence="3">
    <location>
        <begin position="74"/>
        <end position="193"/>
    </location>
</feature>
<feature type="compositionally biased region" description="Polar residues" evidence="2">
    <location>
        <begin position="47"/>
        <end position="62"/>
    </location>
</feature>
<dbReference type="SUPFAM" id="SSF47095">
    <property type="entry name" value="HMG-box"/>
    <property type="match status" value="1"/>
</dbReference>